<dbReference type="InterPro" id="IPR012338">
    <property type="entry name" value="Beta-lactam/transpept-like"/>
</dbReference>
<accession>N1WTP1</accession>
<comment type="caution">
    <text evidence="3">The sequence shown here is derived from an EMBL/GenBank/DDBJ whole genome shotgun (WGS) entry which is preliminary data.</text>
</comment>
<dbReference type="PANTHER" id="PTHR43283:SF7">
    <property type="entry name" value="BETA-LACTAMASE-RELATED DOMAIN-CONTAINING PROTEIN"/>
    <property type="match status" value="1"/>
</dbReference>
<organism evidence="3 4">
    <name type="scientific">Leptospira weilii serovar Ranarum str. ICFT</name>
    <dbReference type="NCBI Taxonomy" id="1218598"/>
    <lineage>
        <taxon>Bacteria</taxon>
        <taxon>Pseudomonadati</taxon>
        <taxon>Spirochaetota</taxon>
        <taxon>Spirochaetia</taxon>
        <taxon>Leptospirales</taxon>
        <taxon>Leptospiraceae</taxon>
        <taxon>Leptospira</taxon>
    </lineage>
</organism>
<keyword evidence="1" id="KW-0732">Signal</keyword>
<keyword evidence="4" id="KW-1185">Reference proteome</keyword>
<feature type="signal peptide" evidence="1">
    <location>
        <begin position="1"/>
        <end position="19"/>
    </location>
</feature>
<sequence length="401" mass="45162">MRILLFPIWIGLILSCASAGQEGEVTLRSTSRSFAPKQLNRTPFEGFSIALPEDAGLDSTPLLRLSKSIREEGLEVRSLLILKDGKLVMERYAGGVTRNHNQSVYSVTKTVTSTLLGILNFEGVLKTVDEPVMNSLRSLGNLPFPLLEGKESLRLRDVLHMASGMRWSSFPEREDIRTAEDPLVIALLPEVKDKPGTKFDYSNGDSQLAAAVLENKAGMTLLQFAEKTLFSWLDFKGYEWYTSPSGRQTAGFGLRLKPIDMMKLGILYLDNGSYRGKKILKSDWIKQAVKPGASQNYGYQLWTHQFEGKKTFMANGKGSQFVYVIPHRRMVIVVTSAIWDKPIYFLLDKILASVKESLDSKEKRKVPQKEAEFLNEIHEASVTIGDSTLWKELDEPHFIHK</sequence>
<dbReference type="PROSITE" id="PS51257">
    <property type="entry name" value="PROKAR_LIPOPROTEIN"/>
    <property type="match status" value="1"/>
</dbReference>
<name>N1WTP1_9LEPT</name>
<evidence type="ECO:0000313" key="3">
    <source>
        <dbReference type="EMBL" id="EMY79233.1"/>
    </source>
</evidence>
<evidence type="ECO:0000256" key="1">
    <source>
        <dbReference type="SAM" id="SignalP"/>
    </source>
</evidence>
<proteinExistence type="predicted"/>
<dbReference type="EMBL" id="AOHC02000013">
    <property type="protein sequence ID" value="EMY79233.1"/>
    <property type="molecule type" value="Genomic_DNA"/>
</dbReference>
<feature type="domain" description="Beta-lactamase-related" evidence="2">
    <location>
        <begin position="78"/>
        <end position="337"/>
    </location>
</feature>
<reference evidence="3" key="1">
    <citation type="submission" date="2013-03" db="EMBL/GenBank/DDBJ databases">
        <authorList>
            <person name="Harkins D.M."/>
            <person name="Durkin A.S."/>
            <person name="Brinkac L.M."/>
            <person name="Haft D.H."/>
            <person name="Selengut J.D."/>
            <person name="Sanka R."/>
            <person name="DePew J."/>
            <person name="Purushe J."/>
            <person name="Hartskeerl R.A."/>
            <person name="Ahmed A."/>
            <person name="van der Linden H."/>
            <person name="Goris M.G.A."/>
            <person name="Vinetz J.M."/>
            <person name="Sutton G.G."/>
            <person name="Nierman W.C."/>
            <person name="Fouts D.E."/>
        </authorList>
    </citation>
    <scope>NUCLEOTIDE SEQUENCE [LARGE SCALE GENOMIC DNA]</scope>
    <source>
        <strain evidence="3">ICFT</strain>
    </source>
</reference>
<dbReference type="Pfam" id="PF00144">
    <property type="entry name" value="Beta-lactamase"/>
    <property type="match status" value="1"/>
</dbReference>
<gene>
    <name evidence="3" type="ORF">LEP1GSC060_3643</name>
</gene>
<dbReference type="Proteomes" id="UP000012313">
    <property type="component" value="Unassembled WGS sequence"/>
</dbReference>
<dbReference type="SUPFAM" id="SSF56601">
    <property type="entry name" value="beta-lactamase/transpeptidase-like"/>
    <property type="match status" value="1"/>
</dbReference>
<dbReference type="STRING" id="1218598.LEP1GSC060_3643"/>
<dbReference type="InterPro" id="IPR050789">
    <property type="entry name" value="Diverse_Enzym_Activities"/>
</dbReference>
<evidence type="ECO:0000259" key="2">
    <source>
        <dbReference type="Pfam" id="PF00144"/>
    </source>
</evidence>
<dbReference type="AlphaFoldDB" id="N1WTP1"/>
<protein>
    <submittedName>
        <fullName evidence="3">Beta-lactamase</fullName>
    </submittedName>
</protein>
<dbReference type="InterPro" id="IPR001466">
    <property type="entry name" value="Beta-lactam-related"/>
</dbReference>
<dbReference type="PANTHER" id="PTHR43283">
    <property type="entry name" value="BETA-LACTAMASE-RELATED"/>
    <property type="match status" value="1"/>
</dbReference>
<feature type="chain" id="PRO_5004113605" evidence="1">
    <location>
        <begin position="20"/>
        <end position="401"/>
    </location>
</feature>
<dbReference type="Gene3D" id="3.40.710.10">
    <property type="entry name" value="DD-peptidase/beta-lactamase superfamily"/>
    <property type="match status" value="1"/>
</dbReference>
<evidence type="ECO:0000313" key="4">
    <source>
        <dbReference type="Proteomes" id="UP000012313"/>
    </source>
</evidence>
<dbReference type="OrthoDB" id="9773047at2"/>